<dbReference type="PROSITE" id="PS01124">
    <property type="entry name" value="HTH_ARAC_FAMILY_2"/>
    <property type="match status" value="1"/>
</dbReference>
<gene>
    <name evidence="5" type="ORF">ACFQMJ_03740</name>
</gene>
<keyword evidence="6" id="KW-1185">Reference proteome</keyword>
<dbReference type="Proteomes" id="UP001596378">
    <property type="component" value="Unassembled WGS sequence"/>
</dbReference>
<dbReference type="SMART" id="SM00342">
    <property type="entry name" value="HTH_ARAC"/>
    <property type="match status" value="1"/>
</dbReference>
<dbReference type="SUPFAM" id="SSF46689">
    <property type="entry name" value="Homeodomain-like"/>
    <property type="match status" value="2"/>
</dbReference>
<dbReference type="Gene3D" id="1.10.10.60">
    <property type="entry name" value="Homeodomain-like"/>
    <property type="match status" value="2"/>
</dbReference>
<evidence type="ECO:0000313" key="5">
    <source>
        <dbReference type="EMBL" id="MFC7147640.1"/>
    </source>
</evidence>
<comment type="caution">
    <text evidence="5">The sequence shown here is derived from an EMBL/GenBank/DDBJ whole genome shotgun (WGS) entry which is preliminary data.</text>
</comment>
<dbReference type="Pfam" id="PF12833">
    <property type="entry name" value="HTH_18"/>
    <property type="match status" value="1"/>
</dbReference>
<evidence type="ECO:0000256" key="2">
    <source>
        <dbReference type="ARBA" id="ARBA00023125"/>
    </source>
</evidence>
<proteinExistence type="predicted"/>
<dbReference type="PANTHER" id="PTHR46796">
    <property type="entry name" value="HTH-TYPE TRANSCRIPTIONAL ACTIVATOR RHAS-RELATED"/>
    <property type="match status" value="1"/>
</dbReference>
<keyword evidence="3" id="KW-0804">Transcription</keyword>
<dbReference type="RefSeq" id="WP_378048307.1">
    <property type="nucleotide sequence ID" value="NZ_JBHMDN010000016.1"/>
</dbReference>
<evidence type="ECO:0000259" key="4">
    <source>
        <dbReference type="PROSITE" id="PS01124"/>
    </source>
</evidence>
<keyword evidence="1" id="KW-0805">Transcription regulation</keyword>
<accession>A0ABW2F9G2</accession>
<dbReference type="InterPro" id="IPR050204">
    <property type="entry name" value="AraC_XylS_family_regulators"/>
</dbReference>
<organism evidence="5 6">
    <name type="scientific">Cohnella cellulosilytica</name>
    <dbReference type="NCBI Taxonomy" id="986710"/>
    <lineage>
        <taxon>Bacteria</taxon>
        <taxon>Bacillati</taxon>
        <taxon>Bacillota</taxon>
        <taxon>Bacilli</taxon>
        <taxon>Bacillales</taxon>
        <taxon>Paenibacillaceae</taxon>
        <taxon>Cohnella</taxon>
    </lineage>
</organism>
<dbReference type="InterPro" id="IPR018060">
    <property type="entry name" value="HTH_AraC"/>
</dbReference>
<dbReference type="InterPro" id="IPR009057">
    <property type="entry name" value="Homeodomain-like_sf"/>
</dbReference>
<evidence type="ECO:0000256" key="1">
    <source>
        <dbReference type="ARBA" id="ARBA00023015"/>
    </source>
</evidence>
<protein>
    <submittedName>
        <fullName evidence="5">Helix-turn-helix domain-containing protein</fullName>
    </submittedName>
</protein>
<dbReference type="PRINTS" id="PR00032">
    <property type="entry name" value="HTHARAC"/>
</dbReference>
<dbReference type="EMBL" id="JBHTAI010000002">
    <property type="protein sequence ID" value="MFC7147640.1"/>
    <property type="molecule type" value="Genomic_DNA"/>
</dbReference>
<feature type="domain" description="HTH araC/xylS-type" evidence="4">
    <location>
        <begin position="212"/>
        <end position="310"/>
    </location>
</feature>
<name>A0ABW2F9G2_9BACL</name>
<keyword evidence="2" id="KW-0238">DNA-binding</keyword>
<sequence length="334" mass="37771">MNGRTKIVHYLPEWKGESFMAARAAADAQHIHPYVIYAGWLNGDNCPPEGSAFPPRTTKWYELELIVWGRGRIDTMGDRSDAFRGRLFFRRPGMRVQGFAPYHSYMILFDLIRDPDKQAQYEEEGMGQLYGGEAWAGAEETAAAAASFPGIVDTEDSEAWERLCDGLYREYARSGRTDQLFLKTGVLQLLLRLRQEPVSRRAPLSPHCAAIRVVQAAIDGNPAERVTLAELARRAGMSRSLFGSHFTAVAGESPIAYVNRARIRLAKRELLRTDDSAKEIAHRCGFENVNYFFRVFKRLCDLTPLEYRERALRDSGRSGLDAAERITEQARTSE</sequence>
<evidence type="ECO:0000256" key="3">
    <source>
        <dbReference type="ARBA" id="ARBA00023163"/>
    </source>
</evidence>
<dbReference type="InterPro" id="IPR020449">
    <property type="entry name" value="Tscrpt_reg_AraC-type_HTH"/>
</dbReference>
<reference evidence="6" key="1">
    <citation type="journal article" date="2019" name="Int. J. Syst. Evol. Microbiol.">
        <title>The Global Catalogue of Microorganisms (GCM) 10K type strain sequencing project: providing services to taxonomists for standard genome sequencing and annotation.</title>
        <authorList>
            <consortium name="The Broad Institute Genomics Platform"/>
            <consortium name="The Broad Institute Genome Sequencing Center for Infectious Disease"/>
            <person name="Wu L."/>
            <person name="Ma J."/>
        </authorList>
    </citation>
    <scope>NUCLEOTIDE SEQUENCE [LARGE SCALE GENOMIC DNA]</scope>
    <source>
        <strain evidence="6">KCTC 12907</strain>
    </source>
</reference>
<evidence type="ECO:0000313" key="6">
    <source>
        <dbReference type="Proteomes" id="UP001596378"/>
    </source>
</evidence>